<dbReference type="SUPFAM" id="SSF103473">
    <property type="entry name" value="MFS general substrate transporter"/>
    <property type="match status" value="1"/>
</dbReference>
<gene>
    <name evidence="8" type="ORF">PV328_003724</name>
</gene>
<dbReference type="PANTHER" id="PTHR10332:SF80">
    <property type="entry name" value="EQUILIBRATIVE NUCLEOSIDE TRANSPORTER 2, ISOFORM A"/>
    <property type="match status" value="1"/>
</dbReference>
<comment type="similarity">
    <text evidence="2">Belongs to the SLC29A/ENT transporter (TC 2.A.57) family.</text>
</comment>
<evidence type="ECO:0000256" key="6">
    <source>
        <dbReference type="ARBA" id="ARBA00023136"/>
    </source>
</evidence>
<dbReference type="Pfam" id="PF01733">
    <property type="entry name" value="Nucleoside_tran"/>
    <property type="match status" value="1"/>
</dbReference>
<dbReference type="AlphaFoldDB" id="A0AA39F918"/>
<evidence type="ECO:0000313" key="9">
    <source>
        <dbReference type="Proteomes" id="UP001168990"/>
    </source>
</evidence>
<sequence length="482" mass="54324">MAETYTKKEFGAGIEEQTLLKDSNATRIVPKPAEPVRLSPGWEGTGKPDDELNFKGMTMDDANLELNPPRDRLNLIFFIMVLHGIGALLPWNMFITAKEYFTNYKFSSNYTGSETVYREYYISSITLSSQTPNFLFNWLNVFVTMGGDLTTRIVGGLCCQVLIFVSTVVMAMIDSSGWPGIFFWITMIIVVVSNTANGIYQNSVYGMAAKLPPKYTGAVILGSNISGVFTAVISLIAQLMSPNLRTAAIYYFMTALFVLLACFDTYFALPINRFYRYNEMIFHKENEKRKSERRSSSRPPYWKIFKQCSPQLLNIFLVFFVTLALFPDVHSSIARSDPDFIVPEYIYMSVMCFLTFNIFAVLGSSIASYVQWPSKKWLIIPVALRLLYIPLFLLCKYIPSSVERTLPVYITNDWVYFIIAVTMAVSSGYFSSLSMMYCPTMVDPQYASTAGMFGAAFLITGICSGLCAALIMPTIVSLSIWQ</sequence>
<evidence type="ECO:0000256" key="7">
    <source>
        <dbReference type="SAM" id="Phobius"/>
    </source>
</evidence>
<protein>
    <recommendedName>
        <fullName evidence="10">Equilibrative nucleoside transporter</fullName>
    </recommendedName>
</protein>
<dbReference type="InterPro" id="IPR002259">
    <property type="entry name" value="Eqnu_transpt"/>
</dbReference>
<evidence type="ECO:0000256" key="1">
    <source>
        <dbReference type="ARBA" id="ARBA00004141"/>
    </source>
</evidence>
<feature type="transmembrane region" description="Helical" evidence="7">
    <location>
        <begin position="179"/>
        <end position="197"/>
    </location>
</feature>
<evidence type="ECO:0000256" key="4">
    <source>
        <dbReference type="ARBA" id="ARBA00022692"/>
    </source>
</evidence>
<name>A0AA39F918_9HYME</name>
<evidence type="ECO:0000256" key="3">
    <source>
        <dbReference type="ARBA" id="ARBA00022448"/>
    </source>
</evidence>
<dbReference type="GO" id="GO:0005337">
    <property type="term" value="F:nucleoside transmembrane transporter activity"/>
    <property type="evidence" value="ECO:0007669"/>
    <property type="project" value="InterPro"/>
</dbReference>
<reference evidence="8" key="1">
    <citation type="journal article" date="2023" name="bioRxiv">
        <title>Scaffold-level genome assemblies of two parasitoid biocontrol wasps reveal the parthenogenesis mechanism and an associated novel virus.</title>
        <authorList>
            <person name="Inwood S."/>
            <person name="Skelly J."/>
            <person name="Guhlin J."/>
            <person name="Harrop T."/>
            <person name="Goldson S."/>
            <person name="Dearden P."/>
        </authorList>
    </citation>
    <scope>NUCLEOTIDE SEQUENCE</scope>
    <source>
        <strain evidence="8">Irish</strain>
        <tissue evidence="8">Whole body</tissue>
    </source>
</reference>
<proteinExistence type="inferred from homology"/>
<evidence type="ECO:0000313" key="8">
    <source>
        <dbReference type="EMBL" id="KAK0165182.1"/>
    </source>
</evidence>
<comment type="caution">
    <text evidence="8">The sequence shown here is derived from an EMBL/GenBank/DDBJ whole genome shotgun (WGS) entry which is preliminary data.</text>
</comment>
<dbReference type="EMBL" id="JAQQBS010001422">
    <property type="protein sequence ID" value="KAK0165182.1"/>
    <property type="molecule type" value="Genomic_DNA"/>
</dbReference>
<feature type="transmembrane region" description="Helical" evidence="7">
    <location>
        <begin position="345"/>
        <end position="370"/>
    </location>
</feature>
<feature type="transmembrane region" description="Helical" evidence="7">
    <location>
        <begin position="75"/>
        <end position="95"/>
    </location>
</feature>
<feature type="transmembrane region" description="Helical" evidence="7">
    <location>
        <begin position="153"/>
        <end position="173"/>
    </location>
</feature>
<keyword evidence="6 7" id="KW-0472">Membrane</keyword>
<accession>A0AA39F918</accession>
<keyword evidence="3" id="KW-0813">Transport</keyword>
<feature type="transmembrane region" description="Helical" evidence="7">
    <location>
        <begin position="377"/>
        <end position="394"/>
    </location>
</feature>
<organism evidence="8 9">
    <name type="scientific">Microctonus aethiopoides</name>
    <dbReference type="NCBI Taxonomy" id="144406"/>
    <lineage>
        <taxon>Eukaryota</taxon>
        <taxon>Metazoa</taxon>
        <taxon>Ecdysozoa</taxon>
        <taxon>Arthropoda</taxon>
        <taxon>Hexapoda</taxon>
        <taxon>Insecta</taxon>
        <taxon>Pterygota</taxon>
        <taxon>Neoptera</taxon>
        <taxon>Endopterygota</taxon>
        <taxon>Hymenoptera</taxon>
        <taxon>Apocrita</taxon>
        <taxon>Ichneumonoidea</taxon>
        <taxon>Braconidae</taxon>
        <taxon>Euphorinae</taxon>
        <taxon>Microctonus</taxon>
    </lineage>
</organism>
<dbReference type="InterPro" id="IPR036259">
    <property type="entry name" value="MFS_trans_sf"/>
</dbReference>
<evidence type="ECO:0000256" key="2">
    <source>
        <dbReference type="ARBA" id="ARBA00007965"/>
    </source>
</evidence>
<feature type="transmembrane region" description="Helical" evidence="7">
    <location>
        <begin position="249"/>
        <end position="269"/>
    </location>
</feature>
<feature type="transmembrane region" description="Helical" evidence="7">
    <location>
        <begin position="414"/>
        <end position="438"/>
    </location>
</feature>
<dbReference type="Proteomes" id="UP001168990">
    <property type="component" value="Unassembled WGS sequence"/>
</dbReference>
<comment type="subcellular location">
    <subcellularLocation>
        <location evidence="1">Membrane</location>
        <topology evidence="1">Multi-pass membrane protein</topology>
    </subcellularLocation>
</comment>
<dbReference type="PRINTS" id="PR01130">
    <property type="entry name" value="DERENTRNSPRT"/>
</dbReference>
<evidence type="ECO:0000256" key="5">
    <source>
        <dbReference type="ARBA" id="ARBA00022989"/>
    </source>
</evidence>
<dbReference type="GO" id="GO:0005886">
    <property type="term" value="C:plasma membrane"/>
    <property type="evidence" value="ECO:0007669"/>
    <property type="project" value="TreeGrafter"/>
</dbReference>
<keyword evidence="9" id="KW-1185">Reference proteome</keyword>
<feature type="transmembrane region" description="Helical" evidence="7">
    <location>
        <begin position="450"/>
        <end position="481"/>
    </location>
</feature>
<evidence type="ECO:0008006" key="10">
    <source>
        <dbReference type="Google" id="ProtNLM"/>
    </source>
</evidence>
<dbReference type="PANTHER" id="PTHR10332">
    <property type="entry name" value="EQUILIBRATIVE NUCLEOSIDE TRANSPORTER"/>
    <property type="match status" value="1"/>
</dbReference>
<dbReference type="PIRSF" id="PIRSF016379">
    <property type="entry name" value="ENT"/>
    <property type="match status" value="1"/>
</dbReference>
<feature type="transmembrane region" description="Helical" evidence="7">
    <location>
        <begin position="218"/>
        <end position="237"/>
    </location>
</feature>
<feature type="transmembrane region" description="Helical" evidence="7">
    <location>
        <begin position="312"/>
        <end position="333"/>
    </location>
</feature>
<keyword evidence="4 7" id="KW-0812">Transmembrane</keyword>
<keyword evidence="5 7" id="KW-1133">Transmembrane helix</keyword>
<reference evidence="8" key="2">
    <citation type="submission" date="2023-03" db="EMBL/GenBank/DDBJ databases">
        <authorList>
            <person name="Inwood S.N."/>
            <person name="Skelly J.G."/>
            <person name="Guhlin J."/>
            <person name="Harrop T.W.R."/>
            <person name="Goldson S.G."/>
            <person name="Dearden P.K."/>
        </authorList>
    </citation>
    <scope>NUCLEOTIDE SEQUENCE</scope>
    <source>
        <strain evidence="8">Irish</strain>
        <tissue evidence="8">Whole body</tissue>
    </source>
</reference>